<comment type="caution">
    <text evidence="1">The sequence shown here is derived from an EMBL/GenBank/DDBJ whole genome shotgun (WGS) entry which is preliminary data.</text>
</comment>
<protein>
    <submittedName>
        <fullName evidence="1">Uncharacterized protein</fullName>
    </submittedName>
</protein>
<dbReference type="EMBL" id="CACTIH010007324">
    <property type="protein sequence ID" value="CAA3009694.1"/>
    <property type="molecule type" value="Genomic_DNA"/>
</dbReference>
<organism evidence="1 2">
    <name type="scientific">Olea europaea subsp. europaea</name>
    <dbReference type="NCBI Taxonomy" id="158383"/>
    <lineage>
        <taxon>Eukaryota</taxon>
        <taxon>Viridiplantae</taxon>
        <taxon>Streptophyta</taxon>
        <taxon>Embryophyta</taxon>
        <taxon>Tracheophyta</taxon>
        <taxon>Spermatophyta</taxon>
        <taxon>Magnoliopsida</taxon>
        <taxon>eudicotyledons</taxon>
        <taxon>Gunneridae</taxon>
        <taxon>Pentapetalae</taxon>
        <taxon>asterids</taxon>
        <taxon>lamiids</taxon>
        <taxon>Lamiales</taxon>
        <taxon>Oleaceae</taxon>
        <taxon>Oleeae</taxon>
        <taxon>Olea</taxon>
    </lineage>
</organism>
<sequence>MERNLVFPLPGTKVIWRFCCPFNHQLELPFSNLSKFLKIFLNRLFDFLDYRLYSFSEPR</sequence>
<dbReference type="Gramene" id="OE9A110860T1">
    <property type="protein sequence ID" value="OE9A110860C1"/>
    <property type="gene ID" value="OE9A110860"/>
</dbReference>
<dbReference type="AlphaFoldDB" id="A0A8S0TXC6"/>
<reference evidence="1 2" key="1">
    <citation type="submission" date="2019-12" db="EMBL/GenBank/DDBJ databases">
        <authorList>
            <person name="Alioto T."/>
            <person name="Alioto T."/>
            <person name="Gomez Garrido J."/>
        </authorList>
    </citation>
    <scope>NUCLEOTIDE SEQUENCE [LARGE SCALE GENOMIC DNA]</scope>
</reference>
<accession>A0A8S0TXC6</accession>
<keyword evidence="2" id="KW-1185">Reference proteome</keyword>
<proteinExistence type="predicted"/>
<dbReference type="Proteomes" id="UP000594638">
    <property type="component" value="Unassembled WGS sequence"/>
</dbReference>
<evidence type="ECO:0000313" key="1">
    <source>
        <dbReference type="EMBL" id="CAA3009694.1"/>
    </source>
</evidence>
<evidence type="ECO:0000313" key="2">
    <source>
        <dbReference type="Proteomes" id="UP000594638"/>
    </source>
</evidence>
<gene>
    <name evidence="1" type="ORF">OLEA9_A110860</name>
</gene>
<name>A0A8S0TXC6_OLEEU</name>